<organism evidence="2 3">
    <name type="scientific">Flavobacterium agricola</name>
    <dbReference type="NCBI Taxonomy" id="2870839"/>
    <lineage>
        <taxon>Bacteria</taxon>
        <taxon>Pseudomonadati</taxon>
        <taxon>Bacteroidota</taxon>
        <taxon>Flavobacteriia</taxon>
        <taxon>Flavobacteriales</taxon>
        <taxon>Flavobacteriaceae</taxon>
        <taxon>Flavobacterium</taxon>
    </lineage>
</organism>
<accession>A0ABY6LZK6</accession>
<dbReference type="RefSeq" id="WP_264432500.1">
    <property type="nucleotide sequence ID" value="NZ_CP081495.1"/>
</dbReference>
<dbReference type="EMBL" id="CP081495">
    <property type="protein sequence ID" value="UYW00595.1"/>
    <property type="molecule type" value="Genomic_DNA"/>
</dbReference>
<proteinExistence type="predicted"/>
<reference evidence="2" key="1">
    <citation type="submission" date="2021-08" db="EMBL/GenBank/DDBJ databases">
        <title>Flavobacterium sp. strain CC-SYL302.</title>
        <authorList>
            <person name="Lin S.-Y."/>
            <person name="Lee T.-H."/>
            <person name="Young C.-C."/>
        </authorList>
    </citation>
    <scope>NUCLEOTIDE SEQUENCE</scope>
    <source>
        <strain evidence="2">CC-SYL302</strain>
    </source>
</reference>
<dbReference type="Proteomes" id="UP001163328">
    <property type="component" value="Chromosome"/>
</dbReference>
<name>A0ABY6LZK6_9FLAO</name>
<dbReference type="Pfam" id="PF19841">
    <property type="entry name" value="GldN"/>
    <property type="match status" value="1"/>
</dbReference>
<protein>
    <submittedName>
        <fullName evidence="2">Gliding motility protein GldN</fullName>
    </submittedName>
</protein>
<sequence>MQKRFLLLFSSIIFSSTATFAQSNLLNAKIPEEIGEKTAAQLEADNDKPLPYPWINDRDVLYGKRVWEIIDLDERINFPFYFPIEDNLGSGRKPLFSVLLDGIKDGEVTEVFSDSYFQSRKTLEEILSSFTFSELTNEGNEIVNMYNGRSEEELKAQGILEEWHFVNSEVTPADVVQYKLVGYWFFDAMQAEMKFRVLGIAPVAVDALSKARGMEDATTELFWVFYPSVRDLLHEHYAFNNRNSSVPFSFDNLFTGRRFGSVIYKEENVYGDRAIDEYIIENAQMQLLESQRIKEKIRDIEQDMWTY</sequence>
<evidence type="ECO:0000256" key="1">
    <source>
        <dbReference type="SAM" id="SignalP"/>
    </source>
</evidence>
<gene>
    <name evidence="2" type="primary">gldN</name>
    <name evidence="2" type="ORF">K5I29_08585</name>
</gene>
<dbReference type="InterPro" id="IPR019847">
    <property type="entry name" value="Gliding_motility_assoc_GldN"/>
</dbReference>
<dbReference type="NCBIfam" id="TIGR03523">
    <property type="entry name" value="GldN"/>
    <property type="match status" value="1"/>
</dbReference>
<keyword evidence="1" id="KW-0732">Signal</keyword>
<keyword evidence="3" id="KW-1185">Reference proteome</keyword>
<evidence type="ECO:0000313" key="2">
    <source>
        <dbReference type="EMBL" id="UYW00595.1"/>
    </source>
</evidence>
<evidence type="ECO:0000313" key="3">
    <source>
        <dbReference type="Proteomes" id="UP001163328"/>
    </source>
</evidence>
<feature type="chain" id="PRO_5046133089" evidence="1">
    <location>
        <begin position="22"/>
        <end position="307"/>
    </location>
</feature>
<feature type="signal peptide" evidence="1">
    <location>
        <begin position="1"/>
        <end position="21"/>
    </location>
</feature>